<protein>
    <recommendedName>
        <fullName evidence="2">Cysteine-rich small domain-containing protein</fullName>
    </recommendedName>
</protein>
<reference evidence="1" key="1">
    <citation type="submission" date="2016-10" db="EMBL/GenBank/DDBJ databases">
        <authorList>
            <person name="de Groot N.N."/>
        </authorList>
    </citation>
    <scope>NUCLEOTIDE SEQUENCE</scope>
</reference>
<evidence type="ECO:0000313" key="1">
    <source>
        <dbReference type="EMBL" id="SFV68388.1"/>
    </source>
</evidence>
<dbReference type="AlphaFoldDB" id="A0A1W1CR77"/>
<gene>
    <name evidence="1" type="ORF">MNB_SM-4-1396</name>
</gene>
<name>A0A1W1CR77_9ZZZZ</name>
<evidence type="ECO:0008006" key="2">
    <source>
        <dbReference type="Google" id="ProtNLM"/>
    </source>
</evidence>
<organism evidence="1">
    <name type="scientific">hydrothermal vent metagenome</name>
    <dbReference type="NCBI Taxonomy" id="652676"/>
    <lineage>
        <taxon>unclassified sequences</taxon>
        <taxon>metagenomes</taxon>
        <taxon>ecological metagenomes</taxon>
    </lineage>
</organism>
<accession>A0A1W1CR77</accession>
<dbReference type="EMBL" id="FPHF01000105">
    <property type="protein sequence ID" value="SFV68388.1"/>
    <property type="molecule type" value="Genomic_DNA"/>
</dbReference>
<sequence length="141" mass="16697">MGYTSWFTEHAQKHKIIVTKLLAKNYTKEQIIDYFDFDNMLTQETDFCPMYAKNKKCHDMEKLNCYLCACPNFRFDDKGIKKVEENTQFSFCNIESKDGRQGVYGDKIHQDCSKCGVPHHRAYVEKHFDLEWTNAMKQCIL</sequence>
<proteinExistence type="predicted"/>